<evidence type="ECO:0000313" key="2">
    <source>
        <dbReference type="Proteomes" id="UP000194546"/>
    </source>
</evidence>
<organism evidence="1 2">
    <name type="scientific">Caballeronia sordidicola</name>
    <name type="common">Burkholderia sordidicola</name>
    <dbReference type="NCBI Taxonomy" id="196367"/>
    <lineage>
        <taxon>Bacteria</taxon>
        <taxon>Pseudomonadati</taxon>
        <taxon>Pseudomonadota</taxon>
        <taxon>Betaproteobacteria</taxon>
        <taxon>Burkholderiales</taxon>
        <taxon>Burkholderiaceae</taxon>
        <taxon>Caballeronia</taxon>
    </lineage>
</organism>
<dbReference type="AlphaFoldDB" id="A0A242M5P3"/>
<accession>A0A242M5P3</accession>
<dbReference type="RefSeq" id="WP_086383757.1">
    <property type="nucleotide sequence ID" value="NZ_NBTY01000200.1"/>
</dbReference>
<comment type="caution">
    <text evidence="1">The sequence shown here is derived from an EMBL/GenBank/DDBJ whole genome shotgun (WGS) entry which is preliminary data.</text>
</comment>
<sequence length="114" mass="13363">MKLIFVELPAFRRYREDYLGDDEYRKLQQELLAHPTAGDVIKGTGGLRKLRFGSSKRGKGKRGGIRVIYYYWFSGSQVWLFTLYGKDEMDDLSHEERQELANILSAEVKRRNTK</sequence>
<dbReference type="Proteomes" id="UP000194546">
    <property type="component" value="Unassembled WGS sequence"/>
</dbReference>
<protein>
    <submittedName>
        <fullName evidence="1">RelE/StbE replicon stabilization toxin</fullName>
    </submittedName>
</protein>
<reference evidence="1 2" key="1">
    <citation type="submission" date="2017-03" db="EMBL/GenBank/DDBJ databases">
        <title>Genome analysis of strain PAMC 26510.</title>
        <authorList>
            <person name="Oh H.-M."/>
            <person name="Yang J.-A."/>
        </authorList>
    </citation>
    <scope>NUCLEOTIDE SEQUENCE [LARGE SCALE GENOMIC DNA]</scope>
    <source>
        <strain evidence="1 2">PAMC 26510</strain>
    </source>
</reference>
<dbReference type="PIRSF" id="PIRSF039032">
    <property type="entry name" value="HigB-2"/>
    <property type="match status" value="1"/>
</dbReference>
<dbReference type="InterPro" id="IPR009387">
    <property type="entry name" value="HigB-2"/>
</dbReference>
<evidence type="ECO:0000313" key="1">
    <source>
        <dbReference type="EMBL" id="OTP66477.1"/>
    </source>
</evidence>
<dbReference type="EMBL" id="NBTY01000200">
    <property type="protein sequence ID" value="OTP66477.1"/>
    <property type="molecule type" value="Genomic_DNA"/>
</dbReference>
<gene>
    <name evidence="1" type="ORF">PAMC26510_34680</name>
</gene>
<proteinExistence type="predicted"/>
<name>A0A242M5P3_CABSO</name>